<reference evidence="7 8" key="1">
    <citation type="submission" date="2015-05" db="EMBL/GenBank/DDBJ databases">
        <title>Complete genome sequence of a sulfur-oxidizing gammaproteobacterium strain HA5.</title>
        <authorList>
            <person name="Miura A."/>
            <person name="Kojima H."/>
            <person name="Fukui M."/>
        </authorList>
    </citation>
    <scope>NUCLEOTIDE SEQUENCE [LARGE SCALE GENOMIC DNA]</scope>
    <source>
        <strain evidence="7 8">HA5</strain>
    </source>
</reference>
<feature type="domain" description="TolB N-terminal" evidence="6">
    <location>
        <begin position="24"/>
        <end position="128"/>
    </location>
</feature>
<dbReference type="AlphaFoldDB" id="A0A1B4XIA6"/>
<evidence type="ECO:0000256" key="4">
    <source>
        <dbReference type="ARBA" id="ARBA00022764"/>
    </source>
</evidence>
<accession>A0A1B4XIA6</accession>
<gene>
    <name evidence="5" type="primary">tolB</name>
    <name evidence="7" type="ORF">SCL_2249</name>
</gene>
<dbReference type="InterPro" id="IPR007195">
    <property type="entry name" value="TolB_N"/>
</dbReference>
<protein>
    <recommendedName>
        <fullName evidence="5">Tol-Pal system protein TolB</fullName>
    </recommendedName>
</protein>
<dbReference type="Gene3D" id="3.40.50.10070">
    <property type="entry name" value="TolB, N-terminal domain"/>
    <property type="match status" value="1"/>
</dbReference>
<evidence type="ECO:0000256" key="1">
    <source>
        <dbReference type="ARBA" id="ARBA00004418"/>
    </source>
</evidence>
<sequence length="438" mass="48359">MRFAAKWIVTLGLLLWSIGAQAVLTIEITRGVEIGTPIAIVPFSWEGQAAPAQNVSDVIEADLARSGRFAVLPRKDFISLPHEDKDVVFKDWRILKAEALVIGSVRQAAPGKFLVQFRLYDVFKGTQIAGFRYTVGAGMLRSVAHQISDIIYEKITGEPGAFNTRIAYVTREAPAGVKPVYKLQVADSDGFNPQTVVRSPESLMSPAWSPDSKRLAYVSFEDRRSKVYIQNMTDGRRTMIAEFTGINGAPAWSPDGRSLALTLSRDGNAEIYVMQLDTRALRRLTSDPAIDTEAAWSPDGRDIVFTSDRAGTPQIYRMTASGGPAERLTFEGDYNARASYAADGKSITFISRSQGGFRVAVLRLDNRTAQVLTETSLDESPSFAPNGRMIIYATEVRGRGVLASVSADGRVRQLFKLEEGDVREPAWSPYNRELQYKE</sequence>
<dbReference type="Pfam" id="PF07676">
    <property type="entry name" value="PD40"/>
    <property type="match status" value="5"/>
</dbReference>
<dbReference type="InterPro" id="IPR011659">
    <property type="entry name" value="WD40"/>
</dbReference>
<organism evidence="7 8">
    <name type="scientific">Sulfuricaulis limicola</name>
    <dbReference type="NCBI Taxonomy" id="1620215"/>
    <lineage>
        <taxon>Bacteria</taxon>
        <taxon>Pseudomonadati</taxon>
        <taxon>Pseudomonadota</taxon>
        <taxon>Gammaproteobacteria</taxon>
        <taxon>Acidiferrobacterales</taxon>
        <taxon>Acidiferrobacteraceae</taxon>
        <taxon>Sulfuricaulis</taxon>
    </lineage>
</organism>
<name>A0A1B4XIA6_9GAMM</name>
<dbReference type="PANTHER" id="PTHR36842:SF1">
    <property type="entry name" value="PROTEIN TOLB"/>
    <property type="match status" value="1"/>
</dbReference>
<dbReference type="Gene3D" id="2.120.10.30">
    <property type="entry name" value="TolB, C-terminal domain"/>
    <property type="match status" value="1"/>
</dbReference>
<dbReference type="InterPro" id="IPR014167">
    <property type="entry name" value="Tol-Pal_TolB"/>
</dbReference>
<dbReference type="EMBL" id="AP014879">
    <property type="protein sequence ID" value="BAV34537.1"/>
    <property type="molecule type" value="Genomic_DNA"/>
</dbReference>
<dbReference type="Proteomes" id="UP000243180">
    <property type="component" value="Chromosome"/>
</dbReference>
<comment type="subunit">
    <text evidence="5">The Tol-Pal system is composed of five core proteins: the inner membrane proteins TolA, TolQ and TolR, the periplasmic protein TolB and the outer membrane protein Pal. They form a network linking the inner and outer membranes and the peptidoglycan layer.</text>
</comment>
<evidence type="ECO:0000256" key="3">
    <source>
        <dbReference type="ARBA" id="ARBA00022729"/>
    </source>
</evidence>
<comment type="subcellular location">
    <subcellularLocation>
        <location evidence="1 5">Periplasm</location>
    </subcellularLocation>
</comment>
<keyword evidence="4 5" id="KW-0574">Periplasm</keyword>
<dbReference type="RefSeq" id="WP_096361267.1">
    <property type="nucleotide sequence ID" value="NZ_AP014879.1"/>
</dbReference>
<dbReference type="GO" id="GO:0042597">
    <property type="term" value="C:periplasmic space"/>
    <property type="evidence" value="ECO:0007669"/>
    <property type="project" value="UniProtKB-SubCell"/>
</dbReference>
<dbReference type="HAMAP" id="MF_00671">
    <property type="entry name" value="TolB"/>
    <property type="match status" value="1"/>
</dbReference>
<comment type="similarity">
    <text evidence="2 5">Belongs to the TolB family.</text>
</comment>
<dbReference type="SUPFAM" id="SSF69304">
    <property type="entry name" value="Tricorn protease N-terminal domain"/>
    <property type="match status" value="1"/>
</dbReference>
<dbReference type="Pfam" id="PF04052">
    <property type="entry name" value="TolB_N"/>
    <property type="match status" value="1"/>
</dbReference>
<keyword evidence="3 5" id="KW-0732">Signal</keyword>
<evidence type="ECO:0000259" key="6">
    <source>
        <dbReference type="Pfam" id="PF04052"/>
    </source>
</evidence>
<evidence type="ECO:0000313" key="8">
    <source>
        <dbReference type="Proteomes" id="UP000243180"/>
    </source>
</evidence>
<evidence type="ECO:0000256" key="5">
    <source>
        <dbReference type="HAMAP-Rule" id="MF_00671"/>
    </source>
</evidence>
<dbReference type="InParanoid" id="A0A1B4XIA6"/>
<keyword evidence="8" id="KW-1185">Reference proteome</keyword>
<keyword evidence="5" id="KW-0131">Cell cycle</keyword>
<evidence type="ECO:0000256" key="2">
    <source>
        <dbReference type="ARBA" id="ARBA00009820"/>
    </source>
</evidence>
<dbReference type="GO" id="GO:0051301">
    <property type="term" value="P:cell division"/>
    <property type="evidence" value="ECO:0007669"/>
    <property type="project" value="UniProtKB-UniRule"/>
</dbReference>
<evidence type="ECO:0000313" key="7">
    <source>
        <dbReference type="EMBL" id="BAV34537.1"/>
    </source>
</evidence>
<proteinExistence type="inferred from homology"/>
<dbReference type="OrthoDB" id="9802240at2"/>
<dbReference type="PANTHER" id="PTHR36842">
    <property type="entry name" value="PROTEIN TOLB HOMOLOG"/>
    <property type="match status" value="1"/>
</dbReference>
<dbReference type="InterPro" id="IPR011042">
    <property type="entry name" value="6-blade_b-propeller_TolB-like"/>
</dbReference>
<comment type="function">
    <text evidence="5">Part of the Tol-Pal system, which plays a role in outer membrane invagination during cell division and is important for maintaining outer membrane integrity.</text>
</comment>
<dbReference type="KEGG" id="slim:SCL_2249"/>
<dbReference type="GO" id="GO:0017038">
    <property type="term" value="P:protein import"/>
    <property type="evidence" value="ECO:0007669"/>
    <property type="project" value="InterPro"/>
</dbReference>
<dbReference type="NCBIfam" id="TIGR02800">
    <property type="entry name" value="propeller_TolB"/>
    <property type="match status" value="1"/>
</dbReference>
<dbReference type="FunCoup" id="A0A1B4XIA6">
    <property type="interactions" value="64"/>
</dbReference>
<keyword evidence="5" id="KW-0132">Cell division</keyword>
<dbReference type="SUPFAM" id="SSF52964">
    <property type="entry name" value="TolB, N-terminal domain"/>
    <property type="match status" value="1"/>
</dbReference>